<dbReference type="GO" id="GO:0006355">
    <property type="term" value="P:regulation of DNA-templated transcription"/>
    <property type="evidence" value="ECO:0007669"/>
    <property type="project" value="InterPro"/>
</dbReference>
<dbReference type="SMART" id="SM00382">
    <property type="entry name" value="AAA"/>
    <property type="match status" value="1"/>
</dbReference>
<keyword evidence="3" id="KW-0805">Transcription regulation</keyword>
<dbReference type="GO" id="GO:0043565">
    <property type="term" value="F:sequence-specific DNA binding"/>
    <property type="evidence" value="ECO:0007669"/>
    <property type="project" value="InterPro"/>
</dbReference>
<dbReference type="Gene3D" id="3.40.50.300">
    <property type="entry name" value="P-loop containing nucleotide triphosphate hydrolases"/>
    <property type="match status" value="1"/>
</dbReference>
<dbReference type="PANTHER" id="PTHR32071">
    <property type="entry name" value="TRANSCRIPTIONAL REGULATORY PROTEIN"/>
    <property type="match status" value="1"/>
</dbReference>
<dbReference type="FunFam" id="3.40.50.300:FF:000006">
    <property type="entry name" value="DNA-binding transcriptional regulator NtrC"/>
    <property type="match status" value="1"/>
</dbReference>
<reference evidence="7 8" key="1">
    <citation type="submission" date="2019-09" db="EMBL/GenBank/DDBJ databases">
        <title>In-depth cultivation of the pig gut microbiome towards novel bacterial diversity and tailored functional studies.</title>
        <authorList>
            <person name="Wylensek D."/>
            <person name="Hitch T.C.A."/>
            <person name="Clavel T."/>
        </authorList>
    </citation>
    <scope>NUCLEOTIDE SEQUENCE [LARGE SCALE GENOMIC DNA]</scope>
    <source>
        <strain evidence="7 8">WCA3-693-APC-4?</strain>
    </source>
</reference>
<dbReference type="PROSITE" id="PS50045">
    <property type="entry name" value="SIGMA54_INTERACT_4"/>
    <property type="match status" value="1"/>
</dbReference>
<comment type="caution">
    <text evidence="7">The sequence shown here is derived from an EMBL/GenBank/DDBJ whole genome shotgun (WGS) entry which is preliminary data.</text>
</comment>
<evidence type="ECO:0000313" key="7">
    <source>
        <dbReference type="EMBL" id="MSU02513.1"/>
    </source>
</evidence>
<evidence type="ECO:0000256" key="2">
    <source>
        <dbReference type="ARBA" id="ARBA00022840"/>
    </source>
</evidence>
<dbReference type="Pfam" id="PF00158">
    <property type="entry name" value="Sigma54_activat"/>
    <property type="match status" value="1"/>
</dbReference>
<dbReference type="SUPFAM" id="SSF52540">
    <property type="entry name" value="P-loop containing nucleoside triphosphate hydrolases"/>
    <property type="match status" value="1"/>
</dbReference>
<dbReference type="Proteomes" id="UP000469523">
    <property type="component" value="Unassembled WGS sequence"/>
</dbReference>
<dbReference type="Gene3D" id="1.10.10.60">
    <property type="entry name" value="Homeodomain-like"/>
    <property type="match status" value="1"/>
</dbReference>
<feature type="domain" description="Sigma-54 factor interaction" evidence="6">
    <location>
        <begin position="264"/>
        <end position="494"/>
    </location>
</feature>
<dbReference type="Pfam" id="PF25601">
    <property type="entry name" value="AAA_lid_14"/>
    <property type="match status" value="1"/>
</dbReference>
<dbReference type="CDD" id="cd00009">
    <property type="entry name" value="AAA"/>
    <property type="match status" value="1"/>
</dbReference>
<name>A0A6N7XYI1_9FIRM</name>
<evidence type="ECO:0000256" key="4">
    <source>
        <dbReference type="ARBA" id="ARBA00023125"/>
    </source>
</evidence>
<keyword evidence="4" id="KW-0238">DNA-binding</keyword>
<organism evidence="7 8">
    <name type="scientific">Tissierella pigra</name>
    <dbReference type="NCBI Taxonomy" id="2607614"/>
    <lineage>
        <taxon>Bacteria</taxon>
        <taxon>Bacillati</taxon>
        <taxon>Bacillota</taxon>
        <taxon>Tissierellia</taxon>
        <taxon>Tissierellales</taxon>
        <taxon>Tissierellaceae</taxon>
        <taxon>Tissierella</taxon>
    </lineage>
</organism>
<dbReference type="RefSeq" id="WP_154441446.1">
    <property type="nucleotide sequence ID" value="NZ_VUNQ01000034.1"/>
</dbReference>
<keyword evidence="2" id="KW-0067">ATP-binding</keyword>
<dbReference type="GO" id="GO:0005524">
    <property type="term" value="F:ATP binding"/>
    <property type="evidence" value="ECO:0007669"/>
    <property type="project" value="UniProtKB-KW"/>
</dbReference>
<evidence type="ECO:0000256" key="1">
    <source>
        <dbReference type="ARBA" id="ARBA00022741"/>
    </source>
</evidence>
<keyword evidence="8" id="KW-1185">Reference proteome</keyword>
<dbReference type="InterPro" id="IPR025943">
    <property type="entry name" value="Sigma_54_int_dom_ATP-bd_2"/>
</dbReference>
<protein>
    <submittedName>
        <fullName evidence="7">AAA family ATPase</fullName>
    </submittedName>
</protein>
<dbReference type="InterPro" id="IPR002197">
    <property type="entry name" value="HTH_Fis"/>
</dbReference>
<evidence type="ECO:0000256" key="5">
    <source>
        <dbReference type="ARBA" id="ARBA00023163"/>
    </source>
</evidence>
<dbReference type="InterPro" id="IPR027417">
    <property type="entry name" value="P-loop_NTPase"/>
</dbReference>
<dbReference type="Gene3D" id="1.10.8.60">
    <property type="match status" value="1"/>
</dbReference>
<keyword evidence="1" id="KW-0547">Nucleotide-binding</keyword>
<dbReference type="PROSITE" id="PS00676">
    <property type="entry name" value="SIGMA54_INTERACT_2"/>
    <property type="match status" value="1"/>
</dbReference>
<sequence>MDLKNIKPSLENIISTMANLTNMEYAVFNTNSELVSSTQIYLQRKGRNVHSASIEEVLNLGNVIVNKPGLMNSCIGCRFVNNCPSTIEVLSCIKLNGIPVGVLSLTSFSQEGHTLIEENIRNYMNVLENTSQLISMFAQNEISNNNIQMLHKVIHEITKENNSSYIIIDKNGLLVHWDQEFEDLLSYCNLYTQTIDIIFPENICNWILNTSKPRKKYSVSESFQGIIHITPLIIEFDIIGYFLKLEKDVGPSKQYLHQDYLNSIITNDCKINNIKNRIRKLSTSSSSVLITGKTGTGKELIAKAIHYTSNRSDNPFVSINCANIPDSLFESELFGYEEGAFTGAKKGGKLGIFEIANGGTVFLDEIGELQEHLQAKLLRVLQESTIQRLGSVTPISVDIRVIAATNQDLESMMEENRFREDLFYRLNVIPICLPPLNKRIDDIELLTRHFIDKYNKKLFKNIKDISKEALDILKSYSWPGNIRELENVIEYAINMEEADMIGIDNLPDRIAKFTAKERFDFKESIAQKEMDLIVSALNKYGWNLSGKEKASEELGISIRTLYRKIAGLEK</sequence>
<dbReference type="SUPFAM" id="SSF46689">
    <property type="entry name" value="Homeodomain-like"/>
    <property type="match status" value="1"/>
</dbReference>
<dbReference type="EMBL" id="VUNQ01000034">
    <property type="protein sequence ID" value="MSU02513.1"/>
    <property type="molecule type" value="Genomic_DNA"/>
</dbReference>
<dbReference type="InterPro" id="IPR002078">
    <property type="entry name" value="Sigma_54_int"/>
</dbReference>
<dbReference type="AlphaFoldDB" id="A0A6N7XYI1"/>
<evidence type="ECO:0000313" key="8">
    <source>
        <dbReference type="Proteomes" id="UP000469523"/>
    </source>
</evidence>
<dbReference type="Pfam" id="PF02954">
    <property type="entry name" value="HTH_8"/>
    <property type="match status" value="1"/>
</dbReference>
<evidence type="ECO:0000256" key="3">
    <source>
        <dbReference type="ARBA" id="ARBA00023015"/>
    </source>
</evidence>
<dbReference type="InterPro" id="IPR009057">
    <property type="entry name" value="Homeodomain-like_sf"/>
</dbReference>
<dbReference type="InterPro" id="IPR025944">
    <property type="entry name" value="Sigma_54_int_dom_CS"/>
</dbReference>
<evidence type="ECO:0000259" key="6">
    <source>
        <dbReference type="PROSITE" id="PS50045"/>
    </source>
</evidence>
<proteinExistence type="predicted"/>
<dbReference type="InterPro" id="IPR003593">
    <property type="entry name" value="AAA+_ATPase"/>
</dbReference>
<dbReference type="InterPro" id="IPR058031">
    <property type="entry name" value="AAA_lid_NorR"/>
</dbReference>
<dbReference type="PANTHER" id="PTHR32071:SF57">
    <property type="entry name" value="C4-DICARBOXYLATE TRANSPORT TRANSCRIPTIONAL REGULATORY PROTEIN DCTD"/>
    <property type="match status" value="1"/>
</dbReference>
<accession>A0A6N7XYI1</accession>
<keyword evidence="5" id="KW-0804">Transcription</keyword>
<dbReference type="PROSITE" id="PS00688">
    <property type="entry name" value="SIGMA54_INTERACT_3"/>
    <property type="match status" value="1"/>
</dbReference>
<gene>
    <name evidence="7" type="ORF">FYJ83_13715</name>
</gene>